<evidence type="ECO:0000256" key="3">
    <source>
        <dbReference type="ARBA" id="ARBA00022801"/>
    </source>
</evidence>
<reference evidence="10" key="2">
    <citation type="submission" date="2023-02" db="EMBL/GenBank/DDBJ databases">
        <authorList>
            <consortium name="DOE Joint Genome Institute"/>
            <person name="Mondo S.J."/>
            <person name="Chang Y."/>
            <person name="Wang Y."/>
            <person name="Ahrendt S."/>
            <person name="Andreopoulos W."/>
            <person name="Barry K."/>
            <person name="Beard J."/>
            <person name="Benny G.L."/>
            <person name="Blankenship S."/>
            <person name="Bonito G."/>
            <person name="Cuomo C."/>
            <person name="Desiro A."/>
            <person name="Gervers K.A."/>
            <person name="Hundley H."/>
            <person name="Kuo A."/>
            <person name="LaButti K."/>
            <person name="Lang B.F."/>
            <person name="Lipzen A."/>
            <person name="O'Donnell K."/>
            <person name="Pangilinan J."/>
            <person name="Reynolds N."/>
            <person name="Sandor L."/>
            <person name="Smith M.W."/>
            <person name="Tsang A."/>
            <person name="Grigoriev I.V."/>
            <person name="Stajich J.E."/>
            <person name="Spatafora J.W."/>
        </authorList>
    </citation>
    <scope>NUCLEOTIDE SEQUENCE</scope>
    <source>
        <strain evidence="10">RSA 2281</strain>
    </source>
</reference>
<dbReference type="Gene3D" id="3.40.50.1470">
    <property type="entry name" value="Peptidyl-tRNA hydrolase"/>
    <property type="match status" value="1"/>
</dbReference>
<evidence type="ECO:0000256" key="9">
    <source>
        <dbReference type="SAM" id="Phobius"/>
    </source>
</evidence>
<name>A0AAD5PCJ1_9FUNG</name>
<dbReference type="NCBIfam" id="TIGR00447">
    <property type="entry name" value="pth"/>
    <property type="match status" value="1"/>
</dbReference>
<keyword evidence="9" id="KW-1133">Transmembrane helix</keyword>
<keyword evidence="2" id="KW-0820">tRNA-binding</keyword>
<keyword evidence="11" id="KW-1185">Reference proteome</keyword>
<evidence type="ECO:0000313" key="10">
    <source>
        <dbReference type="EMBL" id="KAI9259501.1"/>
    </source>
</evidence>
<reference evidence="10" key="1">
    <citation type="journal article" date="2022" name="IScience">
        <title>Evolution of zygomycete secretomes and the origins of terrestrial fungal ecologies.</title>
        <authorList>
            <person name="Chang Y."/>
            <person name="Wang Y."/>
            <person name="Mondo S."/>
            <person name="Ahrendt S."/>
            <person name="Andreopoulos W."/>
            <person name="Barry K."/>
            <person name="Beard J."/>
            <person name="Benny G.L."/>
            <person name="Blankenship S."/>
            <person name="Bonito G."/>
            <person name="Cuomo C."/>
            <person name="Desiro A."/>
            <person name="Gervers K.A."/>
            <person name="Hundley H."/>
            <person name="Kuo A."/>
            <person name="LaButti K."/>
            <person name="Lang B.F."/>
            <person name="Lipzen A."/>
            <person name="O'Donnell K."/>
            <person name="Pangilinan J."/>
            <person name="Reynolds N."/>
            <person name="Sandor L."/>
            <person name="Smith M.E."/>
            <person name="Tsang A."/>
            <person name="Grigoriev I.V."/>
            <person name="Stajich J.E."/>
            <person name="Spatafora J.W."/>
        </authorList>
    </citation>
    <scope>NUCLEOTIDE SEQUENCE</scope>
    <source>
        <strain evidence="10">RSA 2281</strain>
    </source>
</reference>
<feature type="region of interest" description="Disordered" evidence="8">
    <location>
        <begin position="232"/>
        <end position="275"/>
    </location>
</feature>
<feature type="compositionally biased region" description="Basic residues" evidence="8">
    <location>
        <begin position="233"/>
        <end position="242"/>
    </location>
</feature>
<evidence type="ECO:0000256" key="6">
    <source>
        <dbReference type="RuleBase" id="RU000673"/>
    </source>
</evidence>
<proteinExistence type="inferred from homology"/>
<dbReference type="InterPro" id="IPR018171">
    <property type="entry name" value="Pept_tRNA_hydro_CS"/>
</dbReference>
<evidence type="ECO:0000256" key="8">
    <source>
        <dbReference type="SAM" id="MobiDB-lite"/>
    </source>
</evidence>
<dbReference type="SUPFAM" id="SSF53178">
    <property type="entry name" value="Peptidyl-tRNA hydrolase-like"/>
    <property type="match status" value="1"/>
</dbReference>
<keyword evidence="4" id="KW-0694">RNA-binding</keyword>
<evidence type="ECO:0000256" key="2">
    <source>
        <dbReference type="ARBA" id="ARBA00022555"/>
    </source>
</evidence>
<dbReference type="InterPro" id="IPR001328">
    <property type="entry name" value="Pept_tRNA_hydro"/>
</dbReference>
<gene>
    <name evidence="10" type="ORF">BDA99DRAFT_513431</name>
</gene>
<evidence type="ECO:0000256" key="4">
    <source>
        <dbReference type="ARBA" id="ARBA00022884"/>
    </source>
</evidence>
<protein>
    <recommendedName>
        <fullName evidence="1 6">Peptidyl-tRNA hydrolase</fullName>
        <ecNumber evidence="1 6">3.1.1.29</ecNumber>
    </recommendedName>
</protein>
<evidence type="ECO:0000313" key="11">
    <source>
        <dbReference type="Proteomes" id="UP001209540"/>
    </source>
</evidence>
<sequence length="275" mass="30945">MILFVYKKTNYFFFFPLCFLVVVLFLNTMSKNRILFVGLGNYTHPNTRHNAGMMILDHLASRLELSWIPHKPWKGHIAQTTVLLPFDRKEGADYTEIELTLLKPRLLMNVSGPSVAKAARDLAIPETNIYVFQDDLQRDLGKASLKSSGSANGHNGIKSVIQHLRTDAFWRVRLGVGRPESREVDDVSDFVLAPFSPAEIRALESKTYPILDIGPGLGLETLLLRKQLWREPTKKKKQKQPKKVVLSKPAELNDMEKQKQSTTESATTGTAATTA</sequence>
<dbReference type="GO" id="GO:0004045">
    <property type="term" value="F:peptidyl-tRNA hydrolase activity"/>
    <property type="evidence" value="ECO:0007669"/>
    <property type="project" value="UniProtKB-EC"/>
</dbReference>
<dbReference type="CDD" id="cd00462">
    <property type="entry name" value="PTH"/>
    <property type="match status" value="1"/>
</dbReference>
<dbReference type="InterPro" id="IPR036416">
    <property type="entry name" value="Pept_tRNA_hydro_sf"/>
</dbReference>
<keyword evidence="3 6" id="KW-0378">Hydrolase</keyword>
<keyword evidence="9" id="KW-0812">Transmembrane</keyword>
<dbReference type="PANTHER" id="PTHR17224">
    <property type="entry name" value="PEPTIDYL-TRNA HYDROLASE"/>
    <property type="match status" value="1"/>
</dbReference>
<accession>A0AAD5PCJ1</accession>
<comment type="caution">
    <text evidence="10">The sequence shown here is derived from an EMBL/GenBank/DDBJ whole genome shotgun (WGS) entry which is preliminary data.</text>
</comment>
<dbReference type="Pfam" id="PF01195">
    <property type="entry name" value="Pept_tRNA_hydro"/>
    <property type="match status" value="1"/>
</dbReference>
<feature type="transmembrane region" description="Helical" evidence="9">
    <location>
        <begin position="12"/>
        <end position="29"/>
    </location>
</feature>
<dbReference type="PROSITE" id="PS01195">
    <property type="entry name" value="PEPT_TRNA_HYDROL_1"/>
    <property type="match status" value="1"/>
</dbReference>
<dbReference type="EC" id="3.1.1.29" evidence="1 6"/>
<dbReference type="GO" id="GO:0000049">
    <property type="term" value="F:tRNA binding"/>
    <property type="evidence" value="ECO:0007669"/>
    <property type="project" value="UniProtKB-KW"/>
</dbReference>
<dbReference type="AlphaFoldDB" id="A0AAD5PCJ1"/>
<feature type="compositionally biased region" description="Low complexity" evidence="8">
    <location>
        <begin position="262"/>
        <end position="275"/>
    </location>
</feature>
<organism evidence="10 11">
    <name type="scientific">Phascolomyces articulosus</name>
    <dbReference type="NCBI Taxonomy" id="60185"/>
    <lineage>
        <taxon>Eukaryota</taxon>
        <taxon>Fungi</taxon>
        <taxon>Fungi incertae sedis</taxon>
        <taxon>Mucoromycota</taxon>
        <taxon>Mucoromycotina</taxon>
        <taxon>Mucoromycetes</taxon>
        <taxon>Mucorales</taxon>
        <taxon>Lichtheimiaceae</taxon>
        <taxon>Phascolomyces</taxon>
    </lineage>
</organism>
<comment type="similarity">
    <text evidence="5 7">Belongs to the PTH family.</text>
</comment>
<evidence type="ECO:0000256" key="5">
    <source>
        <dbReference type="ARBA" id="ARBA00038063"/>
    </source>
</evidence>
<evidence type="ECO:0000256" key="1">
    <source>
        <dbReference type="ARBA" id="ARBA00013260"/>
    </source>
</evidence>
<keyword evidence="9" id="KW-0472">Membrane</keyword>
<dbReference type="Proteomes" id="UP001209540">
    <property type="component" value="Unassembled WGS sequence"/>
</dbReference>
<dbReference type="EMBL" id="JAIXMP010000017">
    <property type="protein sequence ID" value="KAI9259501.1"/>
    <property type="molecule type" value="Genomic_DNA"/>
</dbReference>
<dbReference type="PROSITE" id="PS01196">
    <property type="entry name" value="PEPT_TRNA_HYDROL_2"/>
    <property type="match status" value="1"/>
</dbReference>
<comment type="catalytic activity">
    <reaction evidence="6">
        <text>an N-acyl-L-alpha-aminoacyl-tRNA + H2O = an N-acyl-L-amino acid + a tRNA + H(+)</text>
        <dbReference type="Rhea" id="RHEA:54448"/>
        <dbReference type="Rhea" id="RHEA-COMP:10123"/>
        <dbReference type="Rhea" id="RHEA-COMP:13883"/>
        <dbReference type="ChEBI" id="CHEBI:15377"/>
        <dbReference type="ChEBI" id="CHEBI:15378"/>
        <dbReference type="ChEBI" id="CHEBI:59874"/>
        <dbReference type="ChEBI" id="CHEBI:78442"/>
        <dbReference type="ChEBI" id="CHEBI:138191"/>
        <dbReference type="EC" id="3.1.1.29"/>
    </reaction>
</comment>
<dbReference type="PANTHER" id="PTHR17224:SF1">
    <property type="entry name" value="PEPTIDYL-TRNA HYDROLASE"/>
    <property type="match status" value="1"/>
</dbReference>
<evidence type="ECO:0000256" key="7">
    <source>
        <dbReference type="RuleBase" id="RU004320"/>
    </source>
</evidence>